<protein>
    <submittedName>
        <fullName evidence="1">DUF2442 domain-containing protein</fullName>
    </submittedName>
</protein>
<reference evidence="1 2" key="1">
    <citation type="submission" date="2019-12" db="EMBL/GenBank/DDBJ databases">
        <title>Spirosoma sp. HMF4905 genome sequencing and assembly.</title>
        <authorList>
            <person name="Kang H."/>
            <person name="Cha I."/>
            <person name="Kim H."/>
            <person name="Joh K."/>
        </authorList>
    </citation>
    <scope>NUCLEOTIDE SEQUENCE [LARGE SCALE GENOMIC DNA]</scope>
    <source>
        <strain evidence="1 2">HMF4905</strain>
    </source>
</reference>
<dbReference type="Pfam" id="PF10387">
    <property type="entry name" value="DUF2442"/>
    <property type="match status" value="1"/>
</dbReference>
<evidence type="ECO:0000313" key="1">
    <source>
        <dbReference type="EMBL" id="MVM34515.1"/>
    </source>
</evidence>
<dbReference type="InterPro" id="IPR018841">
    <property type="entry name" value="DUF2442"/>
</dbReference>
<keyword evidence="2" id="KW-1185">Reference proteome</keyword>
<dbReference type="RefSeq" id="WP_157589333.1">
    <property type="nucleotide sequence ID" value="NZ_WPIN01000016.1"/>
</dbReference>
<accession>A0A7K1SL56</accession>
<dbReference type="Gene3D" id="3.30.2020.40">
    <property type="entry name" value="Uncharacterised protein PF10387, DUF2442"/>
    <property type="match status" value="1"/>
</dbReference>
<comment type="caution">
    <text evidence="1">The sequence shown here is derived from an EMBL/GenBank/DDBJ whole genome shotgun (WGS) entry which is preliminary data.</text>
</comment>
<evidence type="ECO:0000313" key="2">
    <source>
        <dbReference type="Proteomes" id="UP000436006"/>
    </source>
</evidence>
<sequence>MTTLTSKVETVFATAVWFDDSKLYVRLADGREVGVPIDWYPRLRDASQEDLNNWRFIGRGQGIHWEALDEDLSVASFLRS</sequence>
<dbReference type="AlphaFoldDB" id="A0A7K1SL56"/>
<dbReference type="EMBL" id="WPIN01000016">
    <property type="protein sequence ID" value="MVM34515.1"/>
    <property type="molecule type" value="Genomic_DNA"/>
</dbReference>
<name>A0A7K1SL56_9BACT</name>
<proteinExistence type="predicted"/>
<gene>
    <name evidence="1" type="ORF">GO755_31085</name>
</gene>
<organism evidence="1 2">
    <name type="scientific">Spirosoma arboris</name>
    <dbReference type="NCBI Taxonomy" id="2682092"/>
    <lineage>
        <taxon>Bacteria</taxon>
        <taxon>Pseudomonadati</taxon>
        <taxon>Bacteroidota</taxon>
        <taxon>Cytophagia</taxon>
        <taxon>Cytophagales</taxon>
        <taxon>Cytophagaceae</taxon>
        <taxon>Spirosoma</taxon>
    </lineage>
</organism>
<dbReference type="Proteomes" id="UP000436006">
    <property type="component" value="Unassembled WGS sequence"/>
</dbReference>